<reference evidence="1" key="1">
    <citation type="submission" date="2018-11" db="EMBL/GenBank/DDBJ databases">
        <authorList>
            <consortium name="Pathogen Informatics"/>
        </authorList>
    </citation>
    <scope>NUCLEOTIDE SEQUENCE</scope>
</reference>
<organism evidence="1 2">
    <name type="scientific">Protopolystoma xenopodis</name>
    <dbReference type="NCBI Taxonomy" id="117903"/>
    <lineage>
        <taxon>Eukaryota</taxon>
        <taxon>Metazoa</taxon>
        <taxon>Spiralia</taxon>
        <taxon>Lophotrochozoa</taxon>
        <taxon>Platyhelminthes</taxon>
        <taxon>Monogenea</taxon>
        <taxon>Polyopisthocotylea</taxon>
        <taxon>Polystomatidea</taxon>
        <taxon>Polystomatidae</taxon>
        <taxon>Protopolystoma</taxon>
    </lineage>
</organism>
<keyword evidence="2" id="KW-1185">Reference proteome</keyword>
<evidence type="ECO:0000313" key="1">
    <source>
        <dbReference type="EMBL" id="VEL11932.1"/>
    </source>
</evidence>
<accession>A0A3S5FCE0</accession>
<gene>
    <name evidence="1" type="ORF">PXEA_LOCUS5372</name>
</gene>
<proteinExistence type="predicted"/>
<dbReference type="AlphaFoldDB" id="A0A3S5FCE0"/>
<dbReference type="EMBL" id="CAAALY010013290">
    <property type="protein sequence ID" value="VEL11932.1"/>
    <property type="molecule type" value="Genomic_DNA"/>
</dbReference>
<evidence type="ECO:0000313" key="2">
    <source>
        <dbReference type="Proteomes" id="UP000784294"/>
    </source>
</evidence>
<dbReference type="Proteomes" id="UP000784294">
    <property type="component" value="Unassembled WGS sequence"/>
</dbReference>
<protein>
    <submittedName>
        <fullName evidence="1">Uncharacterized protein</fullName>
    </submittedName>
</protein>
<comment type="caution">
    <text evidence="1">The sequence shown here is derived from an EMBL/GenBank/DDBJ whole genome shotgun (WGS) entry which is preliminary data.</text>
</comment>
<sequence>MYLNVPGLTDASLTPQESHHSLSLVSKSLLGKTTGSPEAVVSANRLGHWRSSGTTRKRLIGSVICIRSNTIGIKRWCIAVAQLSDFI</sequence>
<name>A0A3S5FCE0_9PLAT</name>